<comment type="cofactor">
    <cofactor evidence="1 5">
        <name>FAD</name>
        <dbReference type="ChEBI" id="CHEBI:57692"/>
    </cofactor>
</comment>
<keyword evidence="4 5" id="KW-0274">FAD</keyword>
<dbReference type="SUPFAM" id="SSF51905">
    <property type="entry name" value="FAD/NAD(P)-binding domain"/>
    <property type="match status" value="1"/>
</dbReference>
<dbReference type="SUPFAM" id="SSF54373">
    <property type="entry name" value="FAD-linked reductases, C-terminal domain"/>
    <property type="match status" value="1"/>
</dbReference>
<dbReference type="Gene3D" id="3.30.560.10">
    <property type="entry name" value="Glucose Oxidase, domain 3"/>
    <property type="match status" value="1"/>
</dbReference>
<dbReference type="RefSeq" id="WP_259530508.1">
    <property type="nucleotide sequence ID" value="NZ_JANLCK010000011.1"/>
</dbReference>
<feature type="binding site" evidence="5">
    <location>
        <position position="80"/>
    </location>
    <ligand>
        <name>FAD</name>
        <dbReference type="ChEBI" id="CHEBI:57692"/>
    </ligand>
</feature>
<dbReference type="AlphaFoldDB" id="A0AA42BUG4"/>
<feature type="binding site" evidence="5">
    <location>
        <position position="446"/>
    </location>
    <ligand>
        <name>substrate</name>
    </ligand>
</feature>
<keyword evidence="3" id="KW-0285">Flavoprotein</keyword>
<dbReference type="InterPro" id="IPR007867">
    <property type="entry name" value="GMC_OxRtase_C"/>
</dbReference>
<dbReference type="InterPro" id="IPR012132">
    <property type="entry name" value="GMC_OxRdtase"/>
</dbReference>
<dbReference type="GO" id="GO:0016614">
    <property type="term" value="F:oxidoreductase activity, acting on CH-OH group of donors"/>
    <property type="evidence" value="ECO:0007669"/>
    <property type="project" value="InterPro"/>
</dbReference>
<evidence type="ECO:0000313" key="7">
    <source>
        <dbReference type="EMBL" id="MCS5727520.1"/>
    </source>
</evidence>
<comment type="similarity">
    <text evidence="2">Belongs to the GMC oxidoreductase family.</text>
</comment>
<sequence>MTADYVVIGSGSSGAVIARGLVDAGCSVVLVEAGRMDDNPDIHDPHRLFALGGSDDDYRYLTAPQEHLGGRRVPWARGKVLGGSSSINGMIHVRGFHGDYDHWAYLGNHGWDWESVLPYFLRSEDSDLGPSEWHGSGGLWPVRTTYDPSPLHRAFVDSAVAAGVPENPDYNGAEILGANLVQFSVDAEGRRASTARSFLYDVLENPRLTLLTSTRARRLVVEGGRCTGVEVDTTGPGGARSTRVIEASREVIVSAGAIDSPRLLMLSGIGDRAELTALGIDVVAHSPGVGKNLSDHLLVPLIFTIDGAPPWGAPGIPAQGSQLFWKSRPDLFAPDLQPLVFSVPIYGPDLDGPAEAFTIAPGIIRPASVGSIRLSDADPDAEAILDPEYFSARADMDAMLAAVDLCRRIAATGPLREAWHAEELHPGPGVTGAALERYIQEQVWSYWHPVGTCRMGIDTRAVVDPELRVHGVAGLRVADASIMPAVPSGNTSAPCVMIGEKAADLILSTIRTEIEGALA</sequence>
<proteinExistence type="inferred from homology"/>
<evidence type="ECO:0000256" key="4">
    <source>
        <dbReference type="ARBA" id="ARBA00022827"/>
    </source>
</evidence>
<dbReference type="PANTHER" id="PTHR11552:SF147">
    <property type="entry name" value="CHOLINE DEHYDROGENASE, MITOCHONDRIAL"/>
    <property type="match status" value="1"/>
</dbReference>
<dbReference type="Gene3D" id="3.50.50.60">
    <property type="entry name" value="FAD/NAD(P)-binding domain"/>
    <property type="match status" value="1"/>
</dbReference>
<dbReference type="InterPro" id="IPR036188">
    <property type="entry name" value="FAD/NAD-bd_sf"/>
</dbReference>
<evidence type="ECO:0000256" key="3">
    <source>
        <dbReference type="ARBA" id="ARBA00022630"/>
    </source>
</evidence>
<dbReference type="Pfam" id="PF00732">
    <property type="entry name" value="GMC_oxred_N"/>
    <property type="match status" value="1"/>
</dbReference>
<dbReference type="EMBL" id="JANLCK010000011">
    <property type="protein sequence ID" value="MCS5727520.1"/>
    <property type="molecule type" value="Genomic_DNA"/>
</dbReference>
<gene>
    <name evidence="7" type="ORF">N1028_16620</name>
</gene>
<keyword evidence="8" id="KW-1185">Reference proteome</keyword>
<comment type="caution">
    <text evidence="7">The sequence shown here is derived from an EMBL/GenBank/DDBJ whole genome shotgun (WGS) entry which is preliminary data.</text>
</comment>
<dbReference type="Proteomes" id="UP001165587">
    <property type="component" value="Unassembled WGS sequence"/>
</dbReference>
<dbReference type="InterPro" id="IPR000172">
    <property type="entry name" value="GMC_OxRdtase_N"/>
</dbReference>
<organism evidence="7 8">
    <name type="scientific">Herbiconiux oxytropis</name>
    <dbReference type="NCBI Taxonomy" id="2970915"/>
    <lineage>
        <taxon>Bacteria</taxon>
        <taxon>Bacillati</taxon>
        <taxon>Actinomycetota</taxon>
        <taxon>Actinomycetes</taxon>
        <taxon>Micrococcales</taxon>
        <taxon>Microbacteriaceae</taxon>
        <taxon>Herbiconiux</taxon>
    </lineage>
</organism>
<feature type="binding site" evidence="5">
    <location>
        <begin position="447"/>
        <end position="448"/>
    </location>
    <ligand>
        <name>FAD</name>
        <dbReference type="ChEBI" id="CHEBI:57692"/>
    </ligand>
</feature>
<name>A0AA42BUG4_9MICO</name>
<evidence type="ECO:0000313" key="8">
    <source>
        <dbReference type="Proteomes" id="UP001165587"/>
    </source>
</evidence>
<accession>A0AA42BUG4</accession>
<dbReference type="GO" id="GO:0050660">
    <property type="term" value="F:flavin adenine dinucleotide binding"/>
    <property type="evidence" value="ECO:0007669"/>
    <property type="project" value="InterPro"/>
</dbReference>
<evidence type="ECO:0000256" key="2">
    <source>
        <dbReference type="ARBA" id="ARBA00010790"/>
    </source>
</evidence>
<evidence type="ECO:0000256" key="5">
    <source>
        <dbReference type="PIRSR" id="PIRSR000137-2"/>
    </source>
</evidence>
<protein>
    <submittedName>
        <fullName evidence="7">GMC family oxidoreductase N-terminal domain-containing protein</fullName>
    </submittedName>
</protein>
<dbReference type="Pfam" id="PF05199">
    <property type="entry name" value="GMC_oxred_C"/>
    <property type="match status" value="1"/>
</dbReference>
<feature type="domain" description="Glucose-methanol-choline oxidoreductase N-terminal" evidence="6">
    <location>
        <begin position="256"/>
        <end position="270"/>
    </location>
</feature>
<dbReference type="PIRSF" id="PIRSF000137">
    <property type="entry name" value="Alcohol_oxidase"/>
    <property type="match status" value="1"/>
</dbReference>
<reference evidence="7" key="1">
    <citation type="submission" date="2022-08" db="EMBL/GenBank/DDBJ databases">
        <authorList>
            <person name="Deng Y."/>
            <person name="Han X.-F."/>
            <person name="Zhang Y.-Q."/>
        </authorList>
    </citation>
    <scope>NUCLEOTIDE SEQUENCE</scope>
    <source>
        <strain evidence="7">CPCC 203407</strain>
    </source>
</reference>
<evidence type="ECO:0000256" key="1">
    <source>
        <dbReference type="ARBA" id="ARBA00001974"/>
    </source>
</evidence>
<dbReference type="PROSITE" id="PS00624">
    <property type="entry name" value="GMC_OXRED_2"/>
    <property type="match status" value="1"/>
</dbReference>
<evidence type="ECO:0000259" key="6">
    <source>
        <dbReference type="PROSITE" id="PS00624"/>
    </source>
</evidence>
<dbReference type="PANTHER" id="PTHR11552">
    <property type="entry name" value="GLUCOSE-METHANOL-CHOLINE GMC OXIDOREDUCTASE"/>
    <property type="match status" value="1"/>
</dbReference>